<name>A0A6J4SWG2_9ACTN</name>
<feature type="compositionally biased region" description="Basic and acidic residues" evidence="1">
    <location>
        <begin position="243"/>
        <end position="263"/>
    </location>
</feature>
<dbReference type="AlphaFoldDB" id="A0A6J4SWG2"/>
<gene>
    <name evidence="2" type="ORF">AVDCRST_MAG53-2503</name>
</gene>
<feature type="compositionally biased region" description="Basic residues" evidence="1">
    <location>
        <begin position="14"/>
        <end position="28"/>
    </location>
</feature>
<proteinExistence type="predicted"/>
<feature type="compositionally biased region" description="Basic residues" evidence="1">
    <location>
        <begin position="90"/>
        <end position="102"/>
    </location>
</feature>
<feature type="compositionally biased region" description="Basic and acidic residues" evidence="1">
    <location>
        <begin position="44"/>
        <end position="63"/>
    </location>
</feature>
<protein>
    <submittedName>
        <fullName evidence="2">Uncharacterized protein</fullName>
    </submittedName>
</protein>
<feature type="compositionally biased region" description="Basic and acidic residues" evidence="1">
    <location>
        <begin position="276"/>
        <end position="287"/>
    </location>
</feature>
<evidence type="ECO:0000256" key="1">
    <source>
        <dbReference type="SAM" id="MobiDB-lite"/>
    </source>
</evidence>
<feature type="region of interest" description="Disordered" evidence="1">
    <location>
        <begin position="1"/>
        <end position="334"/>
    </location>
</feature>
<dbReference type="EMBL" id="CADCVR010000078">
    <property type="protein sequence ID" value="CAA9507409.1"/>
    <property type="molecule type" value="Genomic_DNA"/>
</dbReference>
<feature type="compositionally biased region" description="Low complexity" evidence="1">
    <location>
        <begin position="117"/>
        <end position="133"/>
    </location>
</feature>
<feature type="compositionally biased region" description="Basic residues" evidence="1">
    <location>
        <begin position="325"/>
        <end position="334"/>
    </location>
</feature>
<feature type="compositionally biased region" description="Basic and acidic residues" evidence="1">
    <location>
        <begin position="75"/>
        <end position="89"/>
    </location>
</feature>
<reference evidence="2" key="1">
    <citation type="submission" date="2020-02" db="EMBL/GenBank/DDBJ databases">
        <authorList>
            <person name="Meier V. D."/>
        </authorList>
    </citation>
    <scope>NUCLEOTIDE SEQUENCE</scope>
    <source>
        <strain evidence="2">AVDCRST_MAG53</strain>
    </source>
</reference>
<accession>A0A6J4SWG2</accession>
<feature type="compositionally biased region" description="Basic and acidic residues" evidence="1">
    <location>
        <begin position="202"/>
        <end position="231"/>
    </location>
</feature>
<feature type="non-terminal residue" evidence="2">
    <location>
        <position position="1"/>
    </location>
</feature>
<feature type="compositionally biased region" description="Low complexity" evidence="1">
    <location>
        <begin position="298"/>
        <end position="308"/>
    </location>
</feature>
<organism evidence="2">
    <name type="scientific">uncultured Solirubrobacteraceae bacterium</name>
    <dbReference type="NCBI Taxonomy" id="1162706"/>
    <lineage>
        <taxon>Bacteria</taxon>
        <taxon>Bacillati</taxon>
        <taxon>Actinomycetota</taxon>
        <taxon>Thermoleophilia</taxon>
        <taxon>Solirubrobacterales</taxon>
        <taxon>Solirubrobacteraceae</taxon>
        <taxon>environmental samples</taxon>
    </lineage>
</organism>
<feature type="non-terminal residue" evidence="2">
    <location>
        <position position="334"/>
    </location>
</feature>
<sequence length="334" mass="36661">APPGPRPALPGRYRTLRAGHKGQARRRPSAQAAGRAGRARPRLRRPEAVDVRRPAVRGPRDAPRPPQRPVGRPARPVDPRERRRLDGRRAPARHRAAGHRRPLAPARDAEPQPDSSGPDAAGPPVAVALARPGQPDLELERGQHQQASRGRGALVPRDPQGLSELHRPGRGPRRPPERRLLGPALHRCGRADSGRVGPAQLHRLEHLPDDEHARLPPRDQGRGVADGDRRRAQACTPVGALLRDGRAARRRGDELPAEADRPAGPRAHPARLPLLVEHRAEREELGLRGHRPRREGTPGAPRRALLPRRLQREARRRGSPGAAGGRHRPTRGRL</sequence>
<evidence type="ECO:0000313" key="2">
    <source>
        <dbReference type="EMBL" id="CAA9507409.1"/>
    </source>
</evidence>